<dbReference type="SUPFAM" id="SSF51120">
    <property type="entry name" value="beta-Roll"/>
    <property type="match status" value="2"/>
</dbReference>
<dbReference type="AlphaFoldDB" id="A0A7C5LWR6"/>
<dbReference type="Gene3D" id="2.150.10.10">
    <property type="entry name" value="Serralysin-like metalloprotease, C-terminal"/>
    <property type="match status" value="2"/>
</dbReference>
<evidence type="ECO:0000256" key="2">
    <source>
        <dbReference type="ARBA" id="ARBA00022525"/>
    </source>
</evidence>
<evidence type="ECO:0000313" key="4">
    <source>
        <dbReference type="EMBL" id="HHL42836.1"/>
    </source>
</evidence>
<dbReference type="InterPro" id="IPR050557">
    <property type="entry name" value="RTX_toxin/Mannuronan_C5-epim"/>
</dbReference>
<organism evidence="4">
    <name type="scientific">Hellea balneolensis</name>
    <dbReference type="NCBI Taxonomy" id="287478"/>
    <lineage>
        <taxon>Bacteria</taxon>
        <taxon>Pseudomonadati</taxon>
        <taxon>Pseudomonadota</taxon>
        <taxon>Alphaproteobacteria</taxon>
        <taxon>Maricaulales</taxon>
        <taxon>Robiginitomaculaceae</taxon>
        <taxon>Hellea</taxon>
    </lineage>
</organism>
<comment type="caution">
    <text evidence="4">The sequence shown here is derived from an EMBL/GenBank/DDBJ whole genome shotgun (WGS) entry which is preliminary data.</text>
</comment>
<reference evidence="4" key="1">
    <citation type="journal article" date="2020" name="mSystems">
        <title>Genome- and Community-Level Interaction Insights into Carbon Utilization and Element Cycling Functions of Hydrothermarchaeota in Hydrothermal Sediment.</title>
        <authorList>
            <person name="Zhou Z."/>
            <person name="Liu Y."/>
            <person name="Xu W."/>
            <person name="Pan J."/>
            <person name="Luo Z.H."/>
            <person name="Li M."/>
        </authorList>
    </citation>
    <scope>NUCLEOTIDE SEQUENCE [LARGE SCALE GENOMIC DNA]</scope>
    <source>
        <strain evidence="4">HyVt-485</strain>
    </source>
</reference>
<comment type="subcellular location">
    <subcellularLocation>
        <location evidence="1">Secreted</location>
    </subcellularLocation>
</comment>
<dbReference type="InterPro" id="IPR018511">
    <property type="entry name" value="Hemolysin-typ_Ca-bd_CS"/>
</dbReference>
<dbReference type="InterPro" id="IPR011049">
    <property type="entry name" value="Serralysin-like_metalloprot_C"/>
</dbReference>
<gene>
    <name evidence="4" type="ORF">ENJ42_04395</name>
</gene>
<dbReference type="Proteomes" id="UP000885830">
    <property type="component" value="Unassembled WGS sequence"/>
</dbReference>
<dbReference type="InterPro" id="IPR001343">
    <property type="entry name" value="Hemolysn_Ca-bd"/>
</dbReference>
<protein>
    <submittedName>
        <fullName evidence="4">Calcium-binding protein</fullName>
    </submittedName>
</protein>
<accession>A0A7C5LWR6</accession>
<keyword evidence="2" id="KW-0964">Secreted</keyword>
<dbReference type="EMBL" id="DRMJ01000217">
    <property type="protein sequence ID" value="HHL42836.1"/>
    <property type="molecule type" value="Genomic_DNA"/>
</dbReference>
<dbReference type="Pfam" id="PF00353">
    <property type="entry name" value="HemolysinCabind"/>
    <property type="match status" value="2"/>
</dbReference>
<name>A0A7C5LWR6_9PROT</name>
<dbReference type="PANTHER" id="PTHR38340">
    <property type="entry name" value="S-LAYER PROTEIN"/>
    <property type="match status" value="1"/>
</dbReference>
<dbReference type="GO" id="GO:0005576">
    <property type="term" value="C:extracellular region"/>
    <property type="evidence" value="ECO:0007669"/>
    <property type="project" value="UniProtKB-SubCell"/>
</dbReference>
<proteinExistence type="predicted"/>
<dbReference type="GO" id="GO:0005509">
    <property type="term" value="F:calcium ion binding"/>
    <property type="evidence" value="ECO:0007669"/>
    <property type="project" value="InterPro"/>
</dbReference>
<dbReference type="PANTHER" id="PTHR38340:SF1">
    <property type="entry name" value="S-LAYER PROTEIN"/>
    <property type="match status" value="1"/>
</dbReference>
<dbReference type="PROSITE" id="PS00330">
    <property type="entry name" value="HEMOLYSIN_CALCIUM"/>
    <property type="match status" value="1"/>
</dbReference>
<evidence type="ECO:0000256" key="1">
    <source>
        <dbReference type="ARBA" id="ARBA00004613"/>
    </source>
</evidence>
<dbReference type="PRINTS" id="PR00313">
    <property type="entry name" value="CABNDNGRPT"/>
</dbReference>
<evidence type="ECO:0000256" key="3">
    <source>
        <dbReference type="SAM" id="MobiDB-lite"/>
    </source>
</evidence>
<feature type="non-terminal residue" evidence="4">
    <location>
        <position position="1"/>
    </location>
</feature>
<feature type="region of interest" description="Disordered" evidence="3">
    <location>
        <begin position="1"/>
        <end position="23"/>
    </location>
</feature>
<sequence length="231" mass="23075">DGDDTINGGDDNDVLSGGNGVDSLSGDAGNDTLYGGAGADLMGGGAGDDILIGGSGNDQLIGGYGNDSLYGTSGTNLIDGGLGDDNYFGGTGTDTFSFTSAVVGSTERVSFFEATDVVQLNGFGFANSAAAASSFSQSGGNVVFSSGGMTIVFYGANLADVTAAVVVDGSAELPSVDKQIVSETPSLPQDAIAEFLETVDMVDDRAAQIESEGFTFFTGADLLDGHGFDLL</sequence>